<accession>A0A0N5AX53</accession>
<name>A0A0N5AX53_9BILA</name>
<protein>
    <submittedName>
        <fullName evidence="2">PHB domain-containing protein</fullName>
    </submittedName>
</protein>
<dbReference type="WBParaSite" id="SMUV_0000952201-mRNA-1">
    <property type="protein sequence ID" value="SMUV_0000952201-mRNA-1"/>
    <property type="gene ID" value="SMUV_0000952201"/>
</dbReference>
<sequence>MNDIASGIDKNVCAKVEAERILYTRKARITYPWSIQFVAAIDEREDRPVVSHYSLIVGVRLLDLDKVFWQKLQIPEDAGRSTMRSTMMQRDVTAVMR</sequence>
<evidence type="ECO:0000313" key="1">
    <source>
        <dbReference type="Proteomes" id="UP000046393"/>
    </source>
</evidence>
<dbReference type="AlphaFoldDB" id="A0A0N5AX53"/>
<reference evidence="2" key="1">
    <citation type="submission" date="2017-02" db="UniProtKB">
        <authorList>
            <consortium name="WormBaseParasite"/>
        </authorList>
    </citation>
    <scope>IDENTIFICATION</scope>
</reference>
<proteinExistence type="predicted"/>
<keyword evidence="1" id="KW-1185">Reference proteome</keyword>
<evidence type="ECO:0000313" key="2">
    <source>
        <dbReference type="WBParaSite" id="SMUV_0000952201-mRNA-1"/>
    </source>
</evidence>
<organism evidence="1 2">
    <name type="scientific">Syphacia muris</name>
    <dbReference type="NCBI Taxonomy" id="451379"/>
    <lineage>
        <taxon>Eukaryota</taxon>
        <taxon>Metazoa</taxon>
        <taxon>Ecdysozoa</taxon>
        <taxon>Nematoda</taxon>
        <taxon>Chromadorea</taxon>
        <taxon>Rhabditida</taxon>
        <taxon>Spirurina</taxon>
        <taxon>Oxyuridomorpha</taxon>
        <taxon>Oxyuroidea</taxon>
        <taxon>Oxyuridae</taxon>
        <taxon>Syphacia</taxon>
    </lineage>
</organism>
<dbReference type="Proteomes" id="UP000046393">
    <property type="component" value="Unplaced"/>
</dbReference>